<evidence type="ECO:0000256" key="7">
    <source>
        <dbReference type="ARBA" id="ARBA00023157"/>
    </source>
</evidence>
<evidence type="ECO:0000256" key="8">
    <source>
        <dbReference type="SAM" id="SignalP"/>
    </source>
</evidence>
<dbReference type="Gene3D" id="3.40.50.1820">
    <property type="entry name" value="alpha/beta hydrolase"/>
    <property type="match status" value="1"/>
</dbReference>
<dbReference type="InterPro" id="IPR029058">
    <property type="entry name" value="AB_hydrolase_fold"/>
</dbReference>
<keyword evidence="10" id="KW-1185">Reference proteome</keyword>
<comment type="caution">
    <text evidence="9">The sequence shown here is derived from an EMBL/GenBank/DDBJ whole genome shotgun (WGS) entry which is preliminary data.</text>
</comment>
<evidence type="ECO:0000313" key="10">
    <source>
        <dbReference type="Proteomes" id="UP001139157"/>
    </source>
</evidence>
<dbReference type="AlphaFoldDB" id="A0A9X2EGX9"/>
<dbReference type="SUPFAM" id="SSF53474">
    <property type="entry name" value="alpha/beta-Hydrolases"/>
    <property type="match status" value="1"/>
</dbReference>
<evidence type="ECO:0000256" key="3">
    <source>
        <dbReference type="ARBA" id="ARBA00022723"/>
    </source>
</evidence>
<dbReference type="GO" id="GO:0046872">
    <property type="term" value="F:metal ion binding"/>
    <property type="evidence" value="ECO:0007669"/>
    <property type="project" value="UniProtKB-KW"/>
</dbReference>
<proteinExistence type="inferred from homology"/>
<keyword evidence="6" id="KW-0106">Calcium</keyword>
<evidence type="ECO:0000256" key="5">
    <source>
        <dbReference type="ARBA" id="ARBA00022801"/>
    </source>
</evidence>
<dbReference type="GO" id="GO:0052689">
    <property type="term" value="F:carboxylic ester hydrolase activity"/>
    <property type="evidence" value="ECO:0007669"/>
    <property type="project" value="UniProtKB-KW"/>
</dbReference>
<evidence type="ECO:0000256" key="2">
    <source>
        <dbReference type="ARBA" id="ARBA00022487"/>
    </source>
</evidence>
<dbReference type="Proteomes" id="UP001139157">
    <property type="component" value="Unassembled WGS sequence"/>
</dbReference>
<comment type="similarity">
    <text evidence="1">Belongs to the tannase family.</text>
</comment>
<keyword evidence="7" id="KW-1015">Disulfide bond</keyword>
<evidence type="ECO:0000256" key="1">
    <source>
        <dbReference type="ARBA" id="ARBA00006249"/>
    </source>
</evidence>
<accession>A0A9X2EGX9</accession>
<reference evidence="9" key="1">
    <citation type="submission" date="2022-06" db="EMBL/GenBank/DDBJ databases">
        <title>Novel species in genus nocardia.</title>
        <authorList>
            <person name="Li F."/>
        </authorList>
    </citation>
    <scope>NUCLEOTIDE SEQUENCE</scope>
    <source>
        <strain evidence="9">CDC141</strain>
    </source>
</reference>
<evidence type="ECO:0000256" key="4">
    <source>
        <dbReference type="ARBA" id="ARBA00022729"/>
    </source>
</evidence>
<evidence type="ECO:0000313" key="9">
    <source>
        <dbReference type="EMBL" id="MCM6778096.1"/>
    </source>
</evidence>
<feature type="chain" id="PRO_5040860610" evidence="8">
    <location>
        <begin position="21"/>
        <end position="431"/>
    </location>
</feature>
<protein>
    <submittedName>
        <fullName evidence="9">Tannase/feruloyl esterase family alpha/beta hydrolase</fullName>
    </submittedName>
</protein>
<gene>
    <name evidence="9" type="ORF">NDR86_31885</name>
</gene>
<name>A0A9X2EGX9_9NOCA</name>
<dbReference type="InterPro" id="IPR011118">
    <property type="entry name" value="Tannase/feruloyl_esterase"/>
</dbReference>
<dbReference type="EMBL" id="JAMRXG010000019">
    <property type="protein sequence ID" value="MCM6778096.1"/>
    <property type="molecule type" value="Genomic_DNA"/>
</dbReference>
<dbReference type="RefSeq" id="WP_251917558.1">
    <property type="nucleotide sequence ID" value="NZ_JAMRXG010000019.1"/>
</dbReference>
<keyword evidence="3" id="KW-0479">Metal-binding</keyword>
<evidence type="ECO:0000256" key="6">
    <source>
        <dbReference type="ARBA" id="ARBA00022837"/>
    </source>
</evidence>
<keyword evidence="5 9" id="KW-0378">Hydrolase</keyword>
<dbReference type="Pfam" id="PF07519">
    <property type="entry name" value="Tannase"/>
    <property type="match status" value="1"/>
</dbReference>
<feature type="signal peptide" evidence="8">
    <location>
        <begin position="1"/>
        <end position="20"/>
    </location>
</feature>
<keyword evidence="2" id="KW-0719">Serine esterase</keyword>
<organism evidence="9 10">
    <name type="scientific">Nocardia pulmonis</name>
    <dbReference type="NCBI Taxonomy" id="2951408"/>
    <lineage>
        <taxon>Bacteria</taxon>
        <taxon>Bacillati</taxon>
        <taxon>Actinomycetota</taxon>
        <taxon>Actinomycetes</taxon>
        <taxon>Mycobacteriales</taxon>
        <taxon>Nocardiaceae</taxon>
        <taxon>Nocardia</taxon>
    </lineage>
</organism>
<sequence length="431" mass="46142">MRIATIALVCAWVGTAPAHASALEAPCAAPPVPGAQLQLTACLDDLTTAGTVSSGHTNPAHWAGLTSAGAHTPRGVPGRQIDGYFPDDSTTNTEHGWNHDSQFVVRLPDRWNGGLVVAGTPGNRRQYANDITISDWVLASGYAYAATDKGNTGSDFHRDGVRPGDAVAEWHSRVTQLTVAAAATVTASYGRPPAHTYLAGVSNGGYLVRWQLENMPWLYDGGVDWEGTLWTADGPNPLTFLPPAIRNFPRAATDPAAFDAMLAAGFAPGSEPLWDYHDRTYWGSTQRIHRQEFDPEYTGDEAEYDYSARPRAVREAVRRIALTGRIERPLITIHGTLDALLPIGPGSDTYGRMIGAQGRAGLHRYYRIADGNHVDGLYDTHPGLLRPMLPCFRSAFAALEIWSTAGQSPPPSVDVPRPGGGDIVGSCALGG</sequence>
<keyword evidence="4 8" id="KW-0732">Signal</keyword>